<keyword evidence="2" id="KW-1185">Reference proteome</keyword>
<reference evidence="1" key="1">
    <citation type="journal article" date="2013" name="Nat. Commun.">
        <title>Whole-genome sequencing of Oryza brachyantha reveals mechanisms underlying Oryza genome evolution.</title>
        <authorList>
            <person name="Chen J."/>
            <person name="Huang Q."/>
            <person name="Gao D."/>
            <person name="Wang J."/>
            <person name="Lang Y."/>
            <person name="Liu T."/>
            <person name="Li B."/>
            <person name="Bai Z."/>
            <person name="Luis Goicoechea J."/>
            <person name="Liang C."/>
            <person name="Chen C."/>
            <person name="Zhang W."/>
            <person name="Sun S."/>
            <person name="Liao Y."/>
            <person name="Zhang X."/>
            <person name="Yang L."/>
            <person name="Song C."/>
            <person name="Wang M."/>
            <person name="Shi J."/>
            <person name="Liu G."/>
            <person name="Liu J."/>
            <person name="Zhou H."/>
            <person name="Zhou W."/>
            <person name="Yu Q."/>
            <person name="An N."/>
            <person name="Chen Y."/>
            <person name="Cai Q."/>
            <person name="Wang B."/>
            <person name="Liu B."/>
            <person name="Min J."/>
            <person name="Huang Y."/>
            <person name="Wu H."/>
            <person name="Li Z."/>
            <person name="Zhang Y."/>
            <person name="Yin Y."/>
            <person name="Song W."/>
            <person name="Jiang J."/>
            <person name="Jackson S.A."/>
            <person name="Wing R.A."/>
            <person name="Wang J."/>
            <person name="Chen M."/>
        </authorList>
    </citation>
    <scope>NUCLEOTIDE SEQUENCE [LARGE SCALE GENOMIC DNA]</scope>
    <source>
        <strain evidence="1">cv. IRGC 101232</strain>
    </source>
</reference>
<dbReference type="Proteomes" id="UP000006038">
    <property type="component" value="Chromosome 10"/>
</dbReference>
<proteinExistence type="predicted"/>
<dbReference type="Gramene" id="OB10G16170.1">
    <property type="protein sequence ID" value="OB10G16170.1"/>
    <property type="gene ID" value="OB10G16170"/>
</dbReference>
<sequence length="130" mass="14345">MCVLCTLPCIQSLVENFRRIIGGQNTTMHSRHHNLTIQAVTECTWQELAATIGTGPYSSCSIGNIILSCSMGSILHVQKKLLVCTQYSHCLDVSVLHSKNKLRKKMTAPILSVTSHKPPPGLQLIWQTTC</sequence>
<evidence type="ECO:0000313" key="2">
    <source>
        <dbReference type="Proteomes" id="UP000006038"/>
    </source>
</evidence>
<evidence type="ECO:0000313" key="1">
    <source>
        <dbReference type="EnsemblPlants" id="OB10G16170.1"/>
    </source>
</evidence>
<dbReference type="EnsemblPlants" id="OB10G16170.1">
    <property type="protein sequence ID" value="OB10G16170.1"/>
    <property type="gene ID" value="OB10G16170"/>
</dbReference>
<accession>J3N269</accession>
<dbReference type="AlphaFoldDB" id="J3N269"/>
<dbReference type="HOGENOM" id="CLU_1941329_0_0_1"/>
<reference evidence="1" key="2">
    <citation type="submission" date="2013-04" db="UniProtKB">
        <authorList>
            <consortium name="EnsemblPlants"/>
        </authorList>
    </citation>
    <scope>IDENTIFICATION</scope>
</reference>
<protein>
    <submittedName>
        <fullName evidence="1">Uncharacterized protein</fullName>
    </submittedName>
</protein>
<name>J3N269_ORYBR</name>
<organism evidence="1">
    <name type="scientific">Oryza brachyantha</name>
    <name type="common">malo sina</name>
    <dbReference type="NCBI Taxonomy" id="4533"/>
    <lineage>
        <taxon>Eukaryota</taxon>
        <taxon>Viridiplantae</taxon>
        <taxon>Streptophyta</taxon>
        <taxon>Embryophyta</taxon>
        <taxon>Tracheophyta</taxon>
        <taxon>Spermatophyta</taxon>
        <taxon>Magnoliopsida</taxon>
        <taxon>Liliopsida</taxon>
        <taxon>Poales</taxon>
        <taxon>Poaceae</taxon>
        <taxon>BOP clade</taxon>
        <taxon>Oryzoideae</taxon>
        <taxon>Oryzeae</taxon>
        <taxon>Oryzinae</taxon>
        <taxon>Oryza</taxon>
    </lineage>
</organism>